<dbReference type="GO" id="GO:0043565">
    <property type="term" value="F:sequence-specific DNA binding"/>
    <property type="evidence" value="ECO:0007669"/>
    <property type="project" value="TreeGrafter"/>
</dbReference>
<dbReference type="GO" id="GO:0003700">
    <property type="term" value="F:DNA-binding transcription factor activity"/>
    <property type="evidence" value="ECO:0007669"/>
    <property type="project" value="InterPro"/>
</dbReference>
<dbReference type="Pfam" id="PF00126">
    <property type="entry name" value="HTH_1"/>
    <property type="match status" value="1"/>
</dbReference>
<dbReference type="InterPro" id="IPR000847">
    <property type="entry name" value="LysR_HTH_N"/>
</dbReference>
<dbReference type="PANTHER" id="PTHR30537">
    <property type="entry name" value="HTH-TYPE TRANSCRIPTIONAL REGULATOR"/>
    <property type="match status" value="1"/>
</dbReference>
<evidence type="ECO:0000256" key="2">
    <source>
        <dbReference type="ARBA" id="ARBA00023015"/>
    </source>
</evidence>
<sequence>MNKLDLLKTFVRVAELASFTLAGDALGLPRSTVSEHVRSLEELLGARLLLRTTRKVQVTPDGQALYERSKDLLGQMDELEGLFRQDSSALSGRLRVDMPTAIARRLVLPRLGDFLERHPLIELEISSTDRRVDLVREGFDCVLRIGALPDTPLVARSVGLFRMINCVSQGYADRFGIPRNLEELQQHRLVNYAPAFGAADALFEYCREGKDFHVSMPCSVTVNNIEAYEAACVGGLGIIQIPRLAAPYQQQRGDLIEILPEYRPTAMPVSLLYAHRRHLPQRCRVFMDWMEALLAEYGVEPKGSRDRH</sequence>
<dbReference type="InterPro" id="IPR036388">
    <property type="entry name" value="WH-like_DNA-bd_sf"/>
</dbReference>
<organism evidence="6 7">
    <name type="scientific">Pseudomonas graminis</name>
    <dbReference type="NCBI Taxonomy" id="158627"/>
    <lineage>
        <taxon>Bacteria</taxon>
        <taxon>Pseudomonadati</taxon>
        <taxon>Pseudomonadota</taxon>
        <taxon>Gammaproteobacteria</taxon>
        <taxon>Pseudomonadales</taxon>
        <taxon>Pseudomonadaceae</taxon>
        <taxon>Pseudomonas</taxon>
    </lineage>
</organism>
<proteinExistence type="inferred from homology"/>
<dbReference type="AlphaFoldDB" id="A0A6M8MTN2"/>
<evidence type="ECO:0000313" key="6">
    <source>
        <dbReference type="EMBL" id="QKF53263.1"/>
    </source>
</evidence>
<dbReference type="Gene3D" id="3.40.190.290">
    <property type="match status" value="1"/>
</dbReference>
<dbReference type="Pfam" id="PF03466">
    <property type="entry name" value="LysR_substrate"/>
    <property type="match status" value="1"/>
</dbReference>
<keyword evidence="2" id="KW-0805">Transcription regulation</keyword>
<accession>A0A6M8MTN2</accession>
<dbReference type="FunFam" id="1.10.10.10:FF:000001">
    <property type="entry name" value="LysR family transcriptional regulator"/>
    <property type="match status" value="1"/>
</dbReference>
<dbReference type="GO" id="GO:0006351">
    <property type="term" value="P:DNA-templated transcription"/>
    <property type="evidence" value="ECO:0007669"/>
    <property type="project" value="TreeGrafter"/>
</dbReference>
<dbReference type="Proteomes" id="UP000501989">
    <property type="component" value="Chromosome"/>
</dbReference>
<dbReference type="CDD" id="cd08472">
    <property type="entry name" value="PBP2_CrgA_like_3"/>
    <property type="match status" value="1"/>
</dbReference>
<dbReference type="SUPFAM" id="SSF53850">
    <property type="entry name" value="Periplasmic binding protein-like II"/>
    <property type="match status" value="1"/>
</dbReference>
<evidence type="ECO:0000256" key="1">
    <source>
        <dbReference type="ARBA" id="ARBA00009437"/>
    </source>
</evidence>
<dbReference type="PROSITE" id="PS50931">
    <property type="entry name" value="HTH_LYSR"/>
    <property type="match status" value="1"/>
</dbReference>
<feature type="domain" description="HTH lysR-type" evidence="5">
    <location>
        <begin position="1"/>
        <end position="59"/>
    </location>
</feature>
<dbReference type="RefSeq" id="WP_172612458.1">
    <property type="nucleotide sequence ID" value="NZ_CP053746.1"/>
</dbReference>
<dbReference type="Gene3D" id="1.10.10.10">
    <property type="entry name" value="Winged helix-like DNA-binding domain superfamily/Winged helix DNA-binding domain"/>
    <property type="match status" value="1"/>
</dbReference>
<dbReference type="SUPFAM" id="SSF46785">
    <property type="entry name" value="Winged helix' DNA-binding domain"/>
    <property type="match status" value="1"/>
</dbReference>
<dbReference type="KEGG" id="pgg:FX982_04256"/>
<keyword evidence="4" id="KW-0804">Transcription</keyword>
<comment type="similarity">
    <text evidence="1">Belongs to the LysR transcriptional regulatory family.</text>
</comment>
<dbReference type="InterPro" id="IPR036390">
    <property type="entry name" value="WH_DNA-bd_sf"/>
</dbReference>
<evidence type="ECO:0000256" key="4">
    <source>
        <dbReference type="ARBA" id="ARBA00023163"/>
    </source>
</evidence>
<dbReference type="EMBL" id="CP053746">
    <property type="protein sequence ID" value="QKF53263.1"/>
    <property type="molecule type" value="Genomic_DNA"/>
</dbReference>
<dbReference type="InterPro" id="IPR058163">
    <property type="entry name" value="LysR-type_TF_proteobact-type"/>
</dbReference>
<evidence type="ECO:0000256" key="3">
    <source>
        <dbReference type="ARBA" id="ARBA00023125"/>
    </source>
</evidence>
<protein>
    <submittedName>
        <fullName evidence="6">HTH-type transcriptional regulator PgrR</fullName>
    </submittedName>
</protein>
<evidence type="ECO:0000313" key="7">
    <source>
        <dbReference type="Proteomes" id="UP000501989"/>
    </source>
</evidence>
<keyword evidence="7" id="KW-1185">Reference proteome</keyword>
<name>A0A6M8MTN2_9PSED</name>
<evidence type="ECO:0000259" key="5">
    <source>
        <dbReference type="PROSITE" id="PS50931"/>
    </source>
</evidence>
<keyword evidence="3" id="KW-0238">DNA-binding</keyword>
<dbReference type="InterPro" id="IPR005119">
    <property type="entry name" value="LysR_subst-bd"/>
</dbReference>
<reference evidence="7" key="1">
    <citation type="submission" date="2019-12" db="EMBL/GenBank/DDBJ databases">
        <title>Endophytic bacteria associated with Panax ginseng seedlings.</title>
        <authorList>
            <person name="Park J.M."/>
            <person name="Shin R."/>
            <person name="Jo S.H."/>
        </authorList>
    </citation>
    <scope>NUCLEOTIDE SEQUENCE [LARGE SCALE GENOMIC DNA]</scope>
    <source>
        <strain evidence="7">PgKB30</strain>
    </source>
</reference>
<gene>
    <name evidence="6" type="ORF">FX982_04256</name>
</gene>
<dbReference type="PANTHER" id="PTHR30537:SF72">
    <property type="entry name" value="LYSR FAMILY TRANSCRIPTIONAL REGULATOR"/>
    <property type="match status" value="1"/>
</dbReference>